<evidence type="ECO:0000256" key="5">
    <source>
        <dbReference type="ARBA" id="ARBA00023136"/>
    </source>
</evidence>
<keyword evidence="2" id="KW-1003">Cell membrane</keyword>
<dbReference type="InterPro" id="IPR036259">
    <property type="entry name" value="MFS_trans_sf"/>
</dbReference>
<feature type="transmembrane region" description="Helical" evidence="6">
    <location>
        <begin position="55"/>
        <end position="79"/>
    </location>
</feature>
<gene>
    <name evidence="7" type="ORF">DKG77_01300</name>
</gene>
<dbReference type="Gene3D" id="1.20.1250.20">
    <property type="entry name" value="MFS general substrate transporter like domains"/>
    <property type="match status" value="2"/>
</dbReference>
<dbReference type="EMBL" id="QGEG01000001">
    <property type="protein sequence ID" value="PWL39503.1"/>
    <property type="molecule type" value="Genomic_DNA"/>
</dbReference>
<dbReference type="CDD" id="cd17394">
    <property type="entry name" value="MFS_FucP_like"/>
    <property type="match status" value="1"/>
</dbReference>
<evidence type="ECO:0000256" key="4">
    <source>
        <dbReference type="ARBA" id="ARBA00022989"/>
    </source>
</evidence>
<feature type="transmembrane region" description="Helical" evidence="6">
    <location>
        <begin position="119"/>
        <end position="141"/>
    </location>
</feature>
<evidence type="ECO:0000313" key="7">
    <source>
        <dbReference type="EMBL" id="PWL39503.1"/>
    </source>
</evidence>
<keyword evidence="4 6" id="KW-1133">Transmembrane helix</keyword>
<feature type="transmembrane region" description="Helical" evidence="6">
    <location>
        <begin position="344"/>
        <end position="361"/>
    </location>
</feature>
<dbReference type="SUPFAM" id="SSF103473">
    <property type="entry name" value="MFS general substrate transporter"/>
    <property type="match status" value="2"/>
</dbReference>
<comment type="subcellular location">
    <subcellularLocation>
        <location evidence="1">Cell inner membrane</location>
        <topology evidence="1">Multi-pass membrane protein</topology>
    </subcellularLocation>
</comment>
<dbReference type="AlphaFoldDB" id="A0A316L5F9"/>
<feature type="transmembrane region" description="Helical" evidence="6">
    <location>
        <begin position="195"/>
        <end position="216"/>
    </location>
</feature>
<evidence type="ECO:0000256" key="2">
    <source>
        <dbReference type="ARBA" id="ARBA00022475"/>
    </source>
</evidence>
<feature type="transmembrane region" description="Helical" evidence="6">
    <location>
        <begin position="281"/>
        <end position="300"/>
    </location>
</feature>
<name>A0A316L5F9_9FLAO</name>
<organism evidence="7 8">
    <name type="scientific">Flagellimonas aquimarina</name>
    <dbReference type="NCBI Taxonomy" id="2201895"/>
    <lineage>
        <taxon>Bacteria</taxon>
        <taxon>Pseudomonadati</taxon>
        <taxon>Bacteroidota</taxon>
        <taxon>Flavobacteriia</taxon>
        <taxon>Flavobacteriales</taxon>
        <taxon>Flavobacteriaceae</taxon>
        <taxon>Flagellimonas</taxon>
    </lineage>
</organism>
<reference evidence="7 8" key="1">
    <citation type="submission" date="2018-05" db="EMBL/GenBank/DDBJ databases">
        <title>Complete genome sequence of Flagellimonas aquimarina ECD12 isolated from seaweed Ecklonia cava.</title>
        <authorList>
            <person name="Choi S."/>
            <person name="Seong C."/>
        </authorList>
    </citation>
    <scope>NUCLEOTIDE SEQUENCE [LARGE SCALE GENOMIC DNA]</scope>
    <source>
        <strain evidence="7 8">ECD12</strain>
    </source>
</reference>
<evidence type="ECO:0000256" key="1">
    <source>
        <dbReference type="ARBA" id="ARBA00004429"/>
    </source>
</evidence>
<dbReference type="InterPro" id="IPR050375">
    <property type="entry name" value="MFS_TsgA-like"/>
</dbReference>
<comment type="caution">
    <text evidence="7">The sequence shown here is derived from an EMBL/GenBank/DDBJ whole genome shotgun (WGS) entry which is preliminary data.</text>
</comment>
<feature type="transmembrane region" description="Helical" evidence="6">
    <location>
        <begin position="237"/>
        <end position="261"/>
    </location>
</feature>
<feature type="transmembrane region" description="Helical" evidence="6">
    <location>
        <begin position="451"/>
        <end position="470"/>
    </location>
</feature>
<keyword evidence="3 6" id="KW-0812">Transmembrane</keyword>
<feature type="transmembrane region" description="Helical" evidence="6">
    <location>
        <begin position="162"/>
        <end position="183"/>
    </location>
</feature>
<keyword evidence="5 6" id="KW-0472">Membrane</keyword>
<feature type="transmembrane region" description="Helical" evidence="6">
    <location>
        <begin position="91"/>
        <end position="113"/>
    </location>
</feature>
<dbReference type="InterPro" id="IPR011701">
    <property type="entry name" value="MFS"/>
</dbReference>
<accession>A0A316L5F9</accession>
<keyword evidence="8" id="KW-1185">Reference proteome</keyword>
<feature type="transmembrane region" description="Helical" evidence="6">
    <location>
        <begin position="23"/>
        <end position="43"/>
    </location>
</feature>
<evidence type="ECO:0000256" key="6">
    <source>
        <dbReference type="SAM" id="Phobius"/>
    </source>
</evidence>
<evidence type="ECO:0000313" key="8">
    <source>
        <dbReference type="Proteomes" id="UP000245762"/>
    </source>
</evidence>
<dbReference type="RefSeq" id="WP_109659452.1">
    <property type="nucleotide sequence ID" value="NZ_QGEG01000001.1"/>
</dbReference>
<dbReference type="GO" id="GO:0022857">
    <property type="term" value="F:transmembrane transporter activity"/>
    <property type="evidence" value="ECO:0007669"/>
    <property type="project" value="InterPro"/>
</dbReference>
<feature type="transmembrane region" description="Helical" evidence="6">
    <location>
        <begin position="368"/>
        <end position="386"/>
    </location>
</feature>
<dbReference type="PANTHER" id="PTHR43702:SF3">
    <property type="entry name" value="PROTEIN TSGA"/>
    <property type="match status" value="1"/>
</dbReference>
<dbReference type="OrthoDB" id="9795150at2"/>
<feature type="transmembrane region" description="Helical" evidence="6">
    <location>
        <begin position="392"/>
        <end position="414"/>
    </location>
</feature>
<feature type="transmembrane region" description="Helical" evidence="6">
    <location>
        <begin position="426"/>
        <end position="445"/>
    </location>
</feature>
<dbReference type="PANTHER" id="PTHR43702">
    <property type="entry name" value="L-FUCOSE-PROTON SYMPORTER"/>
    <property type="match status" value="1"/>
</dbReference>
<dbReference type="Pfam" id="PF07690">
    <property type="entry name" value="MFS_1"/>
    <property type="match status" value="1"/>
</dbReference>
<sequence>MAIIPNSNSIAESNESTNYRKPFLTITFLFFMWGFITVMNDVLIPHLKEVFELSYFQAALIQFAFFGAFFIISLVYFIVSVSKGDPISRIGYKNGIIIGLVLCGVGCCLFYPAAIFQRYGIFLSALFVLASGVTILQIAANPYAAILGKPETASSRLNLAQGFNSFGATLAPLIGALLLYKVFSNGEITVDSLKIPYLIYGGLFFLLALIIKFIKLPSFKNTETLEKGLHVLKFRHVVLGMIAIFVYVGGEVTIGSFLINFFKLDSIAGMDEAQGGVFLSYYWGGAMIGRFLGSIAMGSMTDKLKKYLLMACLSILSFMVIYLITGVQNNDGVFSLELIPFAQIQFFIFFLIINYIAFLIGGSKPSRVLTLFATVVIILLAIMILADGTLAFWSAIAIGAFNSILWSNIFTLAIKDLGKYTSQASSLLVMMIVGGAIVPIIQGAVADQIGIQLSFIIPIFCYAYLIFYGLKGYQVKPLTT</sequence>
<dbReference type="Proteomes" id="UP000245762">
    <property type="component" value="Unassembled WGS sequence"/>
</dbReference>
<evidence type="ECO:0000256" key="3">
    <source>
        <dbReference type="ARBA" id="ARBA00022692"/>
    </source>
</evidence>
<proteinExistence type="predicted"/>
<protein>
    <submittedName>
        <fullName evidence="7">MFS transporter</fullName>
    </submittedName>
</protein>
<dbReference type="GO" id="GO:0005886">
    <property type="term" value="C:plasma membrane"/>
    <property type="evidence" value="ECO:0007669"/>
    <property type="project" value="UniProtKB-SubCell"/>
</dbReference>
<feature type="transmembrane region" description="Helical" evidence="6">
    <location>
        <begin position="307"/>
        <end position="324"/>
    </location>
</feature>